<evidence type="ECO:0000256" key="1">
    <source>
        <dbReference type="SAM" id="SignalP"/>
    </source>
</evidence>
<evidence type="ECO:0000313" key="3">
    <source>
        <dbReference type="EMBL" id="RUO51219.1"/>
    </source>
</evidence>
<dbReference type="OrthoDB" id="5625293at2"/>
<sequence>MRATLLASVALASGALLLSACSAEESHTQCTSAPQSEWMDQAQFQQNLKDQGYKINEFKVTEGQCYEIYGFNADDQKVEIYFNPVDGSIVKQEME</sequence>
<dbReference type="AlphaFoldDB" id="A0A432XR60"/>
<dbReference type="PROSITE" id="PS51257">
    <property type="entry name" value="PROKAR_LIPOPROTEIN"/>
    <property type="match status" value="1"/>
</dbReference>
<dbReference type="EMBL" id="PIPV01000012">
    <property type="protein sequence ID" value="RUO51219.1"/>
    <property type="molecule type" value="Genomic_DNA"/>
</dbReference>
<keyword evidence="4" id="KW-1185">Reference proteome</keyword>
<evidence type="ECO:0000313" key="4">
    <source>
        <dbReference type="Proteomes" id="UP000287330"/>
    </source>
</evidence>
<keyword evidence="1" id="KW-0732">Signal</keyword>
<name>A0A432XR60_9GAMM</name>
<comment type="caution">
    <text evidence="3">The sequence shown here is derived from an EMBL/GenBank/DDBJ whole genome shotgun (WGS) entry which is preliminary data.</text>
</comment>
<dbReference type="RefSeq" id="WP_110575946.1">
    <property type="nucleotide sequence ID" value="NZ_PIPV01000012.1"/>
</dbReference>
<protein>
    <submittedName>
        <fullName evidence="3">PepSY domain-containing protein</fullName>
    </submittedName>
</protein>
<accession>A0A432XR60</accession>
<dbReference type="Proteomes" id="UP000287330">
    <property type="component" value="Unassembled WGS sequence"/>
</dbReference>
<organism evidence="3 4">
    <name type="scientific">Idiomarina fontislapidosi</name>
    <dbReference type="NCBI Taxonomy" id="263723"/>
    <lineage>
        <taxon>Bacteria</taxon>
        <taxon>Pseudomonadati</taxon>
        <taxon>Pseudomonadota</taxon>
        <taxon>Gammaproteobacteria</taxon>
        <taxon>Alteromonadales</taxon>
        <taxon>Idiomarinaceae</taxon>
        <taxon>Idiomarina</taxon>
    </lineage>
</organism>
<feature type="domain" description="PepSY" evidence="2">
    <location>
        <begin position="10"/>
        <end position="93"/>
    </location>
</feature>
<evidence type="ECO:0000259" key="2">
    <source>
        <dbReference type="Pfam" id="PF13670"/>
    </source>
</evidence>
<feature type="chain" id="PRO_5019582961" evidence="1">
    <location>
        <begin position="23"/>
        <end position="95"/>
    </location>
</feature>
<proteinExistence type="predicted"/>
<gene>
    <name evidence="3" type="ORF">CWE25_11725</name>
</gene>
<dbReference type="InterPro" id="IPR025711">
    <property type="entry name" value="PepSY"/>
</dbReference>
<reference evidence="4" key="1">
    <citation type="journal article" date="2018" name="Front. Microbiol.">
        <title>Genome-Based Analysis Reveals the Taxonomy and Diversity of the Family Idiomarinaceae.</title>
        <authorList>
            <person name="Liu Y."/>
            <person name="Lai Q."/>
            <person name="Shao Z."/>
        </authorList>
    </citation>
    <scope>NUCLEOTIDE SEQUENCE [LARGE SCALE GENOMIC DNA]</scope>
    <source>
        <strain evidence="4">F23</strain>
    </source>
</reference>
<feature type="signal peptide" evidence="1">
    <location>
        <begin position="1"/>
        <end position="22"/>
    </location>
</feature>
<dbReference type="Pfam" id="PF13670">
    <property type="entry name" value="PepSY_2"/>
    <property type="match status" value="1"/>
</dbReference>